<evidence type="ECO:0000259" key="4">
    <source>
        <dbReference type="PROSITE" id="PS51898"/>
    </source>
</evidence>
<dbReference type="GO" id="GO:0006310">
    <property type="term" value="P:DNA recombination"/>
    <property type="evidence" value="ECO:0007669"/>
    <property type="project" value="UniProtKB-KW"/>
</dbReference>
<dbReference type="GO" id="GO:0003677">
    <property type="term" value="F:DNA binding"/>
    <property type="evidence" value="ECO:0007669"/>
    <property type="project" value="UniProtKB-KW"/>
</dbReference>
<keyword evidence="3" id="KW-0812">Transmembrane</keyword>
<dbReference type="InterPro" id="IPR010998">
    <property type="entry name" value="Integrase_recombinase_N"/>
</dbReference>
<keyword evidence="6" id="KW-1185">Reference proteome</keyword>
<dbReference type="Proteomes" id="UP000002358">
    <property type="component" value="Chromosome 1"/>
</dbReference>
<dbReference type="GeneID" id="100677975"/>
<protein>
    <recommendedName>
        <fullName evidence="4">Tyr recombinase domain-containing protein</fullName>
    </recommendedName>
</protein>
<dbReference type="InterPro" id="IPR002104">
    <property type="entry name" value="Integrase_catalytic"/>
</dbReference>
<dbReference type="CDD" id="cd00397">
    <property type="entry name" value="DNA_BRE_C"/>
    <property type="match status" value="1"/>
</dbReference>
<dbReference type="RefSeq" id="XP_031780054.1">
    <property type="nucleotide sequence ID" value="XM_031924194.1"/>
</dbReference>
<keyword evidence="1" id="KW-0238">DNA-binding</keyword>
<evidence type="ECO:0000313" key="6">
    <source>
        <dbReference type="Proteomes" id="UP000002358"/>
    </source>
</evidence>
<feature type="transmembrane region" description="Helical" evidence="3">
    <location>
        <begin position="30"/>
        <end position="52"/>
    </location>
</feature>
<dbReference type="InterPro" id="IPR011010">
    <property type="entry name" value="DNA_brk_join_enz"/>
</dbReference>
<dbReference type="AlphaFoldDB" id="A0A7M7Q0U8"/>
<evidence type="ECO:0000256" key="3">
    <source>
        <dbReference type="SAM" id="Phobius"/>
    </source>
</evidence>
<keyword evidence="2" id="KW-0233">DNA recombination</keyword>
<dbReference type="Pfam" id="PF00589">
    <property type="entry name" value="Phage_integrase"/>
    <property type="match status" value="1"/>
</dbReference>
<dbReference type="PROSITE" id="PS51898">
    <property type="entry name" value="TYR_RECOMBINASE"/>
    <property type="match status" value="1"/>
</dbReference>
<dbReference type="InterPro" id="IPR013762">
    <property type="entry name" value="Integrase-like_cat_sf"/>
</dbReference>
<keyword evidence="3" id="KW-0472">Membrane</keyword>
<dbReference type="KEGG" id="nvi:100677975"/>
<evidence type="ECO:0000256" key="1">
    <source>
        <dbReference type="ARBA" id="ARBA00023125"/>
    </source>
</evidence>
<dbReference type="Gene3D" id="1.10.150.130">
    <property type="match status" value="1"/>
</dbReference>
<dbReference type="Gene3D" id="1.10.443.10">
    <property type="entry name" value="Intergrase catalytic core"/>
    <property type="match status" value="1"/>
</dbReference>
<dbReference type="PANTHER" id="PTHR35617:SF3">
    <property type="entry name" value="CORE-BINDING (CB) DOMAIN-CONTAINING PROTEIN"/>
    <property type="match status" value="1"/>
</dbReference>
<dbReference type="InParanoid" id="A0A7M7Q0U8"/>
<organism evidence="5 6">
    <name type="scientific">Nasonia vitripennis</name>
    <name type="common">Parasitic wasp</name>
    <dbReference type="NCBI Taxonomy" id="7425"/>
    <lineage>
        <taxon>Eukaryota</taxon>
        <taxon>Metazoa</taxon>
        <taxon>Ecdysozoa</taxon>
        <taxon>Arthropoda</taxon>
        <taxon>Hexapoda</taxon>
        <taxon>Insecta</taxon>
        <taxon>Pterygota</taxon>
        <taxon>Neoptera</taxon>
        <taxon>Endopterygota</taxon>
        <taxon>Hymenoptera</taxon>
        <taxon>Apocrita</taxon>
        <taxon>Proctotrupomorpha</taxon>
        <taxon>Chalcidoidea</taxon>
        <taxon>Pteromalidae</taxon>
        <taxon>Pteromalinae</taxon>
        <taxon>Nasonia</taxon>
    </lineage>
</organism>
<reference evidence="5" key="1">
    <citation type="submission" date="2021-01" db="UniProtKB">
        <authorList>
            <consortium name="EnsemblMetazoa"/>
        </authorList>
    </citation>
    <scope>IDENTIFICATION</scope>
</reference>
<feature type="domain" description="Tyr recombinase" evidence="4">
    <location>
        <begin position="396"/>
        <end position="601"/>
    </location>
</feature>
<dbReference type="GO" id="GO:0015074">
    <property type="term" value="P:DNA integration"/>
    <property type="evidence" value="ECO:0007669"/>
    <property type="project" value="InterPro"/>
</dbReference>
<dbReference type="PANTHER" id="PTHR35617">
    <property type="entry name" value="PHAGE_INTEGRASE DOMAIN-CONTAINING PROTEIN"/>
    <property type="match status" value="1"/>
</dbReference>
<sequence>MTLELPQEKRVKIREMIDILLKMERVKVKVIAKCIGVLVAACPAVAYGWLYYKHLELIKRNALRSNFKRMDKWITLSLEAKEELKWWQSQILIAKNKIRSSNFDLEIFSNASTTGWGAICGNKKANGFWNREEREIHINFLEIKAAFLALKCFAAHSLNKQILLRIDNITALAYINKMGGIKHKELHALTKVIWEWCIEREIWIFAEYIASKENIADEGSRITNVDTEWELANFAFQKIVKEFGYPSIDLFASRVNHKCKRYCSWDRDPDAQETNAPTGLGPYPGGRSVIRQSFKKKNLEETTIDIMTSSITESTTKQYNTSLQYWWNFCKDKEQDPYYAEEDIVINCLTKKFNEGAAYGTLNTLRSAISLINQHDNSNSSLINRFFKGVYKLRPTAPKYCSTWNVDDVLDMLETWSPLESLNLQNLTLKLVMLLALGSAFRVQSLALIKLNNIKKLPSGIEIRILDLIKTSKPGAAQPYAFFPFFTERTSLCIARTLLYYMQATKDIRGDTQELFISFKRPYKKICSQSISRWLKTVMREAGISEEFTAHSTRHASTSKAVNQGLDISIIKNAATWSEKSKVFSKFYNRPIKGNERNFAETVFS</sequence>
<accession>A0A7M7Q0U8</accession>
<keyword evidence="3" id="KW-1133">Transmembrane helix</keyword>
<name>A0A7M7Q0U8_NASVI</name>
<dbReference type="SUPFAM" id="SSF56349">
    <property type="entry name" value="DNA breaking-rejoining enzymes"/>
    <property type="match status" value="1"/>
</dbReference>
<evidence type="ECO:0000256" key="2">
    <source>
        <dbReference type="ARBA" id="ARBA00023172"/>
    </source>
</evidence>
<evidence type="ECO:0000313" key="5">
    <source>
        <dbReference type="EnsemblMetazoa" id="XP_031780054"/>
    </source>
</evidence>
<dbReference type="EnsemblMetazoa" id="XM_031924194">
    <property type="protein sequence ID" value="XP_031780054"/>
    <property type="gene ID" value="LOC100677975"/>
</dbReference>
<proteinExistence type="predicted"/>
<dbReference type="CDD" id="cd09275">
    <property type="entry name" value="RNase_HI_RT_DIRS1"/>
    <property type="match status" value="1"/>
</dbReference>